<evidence type="ECO:0000313" key="9">
    <source>
        <dbReference type="EMBL" id="RXZ65786.1"/>
    </source>
</evidence>
<keyword evidence="6" id="KW-0238">DNA-binding</keyword>
<dbReference type="PANTHER" id="PTHR30204:SF0">
    <property type="entry name" value="REDOX-SENSITIVE TRANSCRIPTIONAL ACTIVATOR SOXR"/>
    <property type="match status" value="1"/>
</dbReference>
<dbReference type="CDD" id="cd01110">
    <property type="entry name" value="HTH_SoxR"/>
    <property type="match status" value="1"/>
</dbReference>
<gene>
    <name evidence="9" type="primary">soxR</name>
    <name evidence="9" type="ORF">ETX26_03375</name>
</gene>
<protein>
    <submittedName>
        <fullName evidence="9">Redox-sensitive transcriptional activator SoxR</fullName>
    </submittedName>
</protein>
<evidence type="ECO:0000256" key="2">
    <source>
        <dbReference type="ARBA" id="ARBA00022723"/>
    </source>
</evidence>
<keyword evidence="1" id="KW-0001">2Fe-2S</keyword>
<evidence type="ECO:0000256" key="4">
    <source>
        <dbReference type="ARBA" id="ARBA00023014"/>
    </source>
</evidence>
<dbReference type="InterPro" id="IPR009061">
    <property type="entry name" value="DNA-bd_dom_put_sf"/>
</dbReference>
<dbReference type="PRINTS" id="PR00040">
    <property type="entry name" value="HTHMERR"/>
</dbReference>
<keyword evidence="2" id="KW-0479">Metal-binding</keyword>
<dbReference type="PROSITE" id="PS50937">
    <property type="entry name" value="HTH_MERR_2"/>
    <property type="match status" value="1"/>
</dbReference>
<dbReference type="InterPro" id="IPR010211">
    <property type="entry name" value="Redox-sen_tscrpt-act_SoxR"/>
</dbReference>
<evidence type="ECO:0000256" key="3">
    <source>
        <dbReference type="ARBA" id="ARBA00023004"/>
    </source>
</evidence>
<comment type="caution">
    <text evidence="9">The sequence shown here is derived from an EMBL/GenBank/DDBJ whole genome shotgun (WGS) entry which is preliminary data.</text>
</comment>
<organism evidence="9 10">
    <name type="scientific">Pelagerythrobacter rhizovicinus</name>
    <dbReference type="NCBI Taxonomy" id="2268576"/>
    <lineage>
        <taxon>Bacteria</taxon>
        <taxon>Pseudomonadati</taxon>
        <taxon>Pseudomonadota</taxon>
        <taxon>Alphaproteobacteria</taxon>
        <taxon>Sphingomonadales</taxon>
        <taxon>Erythrobacteraceae</taxon>
        <taxon>Pelagerythrobacter</taxon>
    </lineage>
</organism>
<name>A0A4V1QWD6_9SPHN</name>
<dbReference type="Proteomes" id="UP000293623">
    <property type="component" value="Unassembled WGS sequence"/>
</dbReference>
<dbReference type="OrthoDB" id="9802944at2"/>
<dbReference type="AlphaFoldDB" id="A0A4V1QWD6"/>
<dbReference type="SUPFAM" id="SSF46955">
    <property type="entry name" value="Putative DNA-binding domain"/>
    <property type="match status" value="1"/>
</dbReference>
<sequence length="148" mass="16771">MKASDLLPIGILARRTGLSTSAIRFYEDKGLLKSHRTGGNQRRFLRSDIRRLSFILIAQKLGLTLEEIAEHLARLPEGRTPTSFDWWKISEAIRDRLDRRIAQLQAMRDNLDGCIGCGCLSLKHCRLYNPDDKAGEQGPGPRVLREMA</sequence>
<dbReference type="InterPro" id="IPR000551">
    <property type="entry name" value="MerR-type_HTH_dom"/>
</dbReference>
<keyword evidence="3" id="KW-0408">Iron</keyword>
<dbReference type="EMBL" id="SDPV01000001">
    <property type="protein sequence ID" value="RXZ65786.1"/>
    <property type="molecule type" value="Genomic_DNA"/>
</dbReference>
<feature type="domain" description="HTH merR-type" evidence="8">
    <location>
        <begin position="6"/>
        <end position="74"/>
    </location>
</feature>
<evidence type="ECO:0000256" key="6">
    <source>
        <dbReference type="ARBA" id="ARBA00023125"/>
    </source>
</evidence>
<dbReference type="InterPro" id="IPR015358">
    <property type="entry name" value="Tscrpt_reg_MerR_DNA-bd"/>
</dbReference>
<evidence type="ECO:0000313" key="10">
    <source>
        <dbReference type="Proteomes" id="UP000293623"/>
    </source>
</evidence>
<keyword evidence="5" id="KW-0805">Transcription regulation</keyword>
<keyword evidence="7" id="KW-0804">Transcription</keyword>
<dbReference type="Gene3D" id="1.10.1660.10">
    <property type="match status" value="1"/>
</dbReference>
<proteinExistence type="predicted"/>
<dbReference type="GO" id="GO:0046872">
    <property type="term" value="F:metal ion binding"/>
    <property type="evidence" value="ECO:0007669"/>
    <property type="project" value="UniProtKB-KW"/>
</dbReference>
<dbReference type="RefSeq" id="WP_129523263.1">
    <property type="nucleotide sequence ID" value="NZ_SDPV01000001.1"/>
</dbReference>
<accession>A0A4V1QWD6</accession>
<evidence type="ECO:0000256" key="7">
    <source>
        <dbReference type="ARBA" id="ARBA00023163"/>
    </source>
</evidence>
<dbReference type="GO" id="GO:0003677">
    <property type="term" value="F:DNA binding"/>
    <property type="evidence" value="ECO:0007669"/>
    <property type="project" value="UniProtKB-KW"/>
</dbReference>
<dbReference type="PROSITE" id="PS00552">
    <property type="entry name" value="HTH_MERR_1"/>
    <property type="match status" value="1"/>
</dbReference>
<dbReference type="InterPro" id="IPR047057">
    <property type="entry name" value="MerR_fam"/>
</dbReference>
<keyword evidence="10" id="KW-1185">Reference proteome</keyword>
<evidence type="ECO:0000256" key="1">
    <source>
        <dbReference type="ARBA" id="ARBA00022714"/>
    </source>
</evidence>
<dbReference type="PANTHER" id="PTHR30204">
    <property type="entry name" value="REDOX-CYCLING DRUG-SENSING TRANSCRIPTIONAL ACTIVATOR SOXR"/>
    <property type="match status" value="1"/>
</dbReference>
<evidence type="ECO:0000256" key="5">
    <source>
        <dbReference type="ARBA" id="ARBA00023015"/>
    </source>
</evidence>
<dbReference type="SMART" id="SM00422">
    <property type="entry name" value="HTH_MERR"/>
    <property type="match status" value="1"/>
</dbReference>
<keyword evidence="4" id="KW-0411">Iron-sulfur</keyword>
<dbReference type="GO" id="GO:0003700">
    <property type="term" value="F:DNA-binding transcription factor activity"/>
    <property type="evidence" value="ECO:0007669"/>
    <property type="project" value="InterPro"/>
</dbReference>
<dbReference type="GO" id="GO:0051537">
    <property type="term" value="F:2 iron, 2 sulfur cluster binding"/>
    <property type="evidence" value="ECO:0007669"/>
    <property type="project" value="UniProtKB-KW"/>
</dbReference>
<evidence type="ECO:0000259" key="8">
    <source>
        <dbReference type="PROSITE" id="PS50937"/>
    </source>
</evidence>
<dbReference type="Pfam" id="PF09278">
    <property type="entry name" value="MerR-DNA-bind"/>
    <property type="match status" value="1"/>
</dbReference>
<reference evidence="9 10" key="1">
    <citation type="submission" date="2019-01" db="EMBL/GenBank/DDBJ databases">
        <title>Altererythrobacter rhizovicinus sp. nov., isolated from the rhizosphere soil of Haloxylon ammodendron.</title>
        <authorList>
            <person name="Li H.-P."/>
            <person name="Gou J.-Y."/>
            <person name="Yao D."/>
            <person name="Han Q.-Q."/>
            <person name="Shao K.-Z."/>
            <person name="Zhao Q."/>
            <person name="Zhang J.-L."/>
        </authorList>
    </citation>
    <scope>NUCLEOTIDE SEQUENCE [LARGE SCALE GENOMIC DNA]</scope>
    <source>
        <strain evidence="9 10">AY-3R</strain>
    </source>
</reference>
<dbReference type="Pfam" id="PF00376">
    <property type="entry name" value="MerR"/>
    <property type="match status" value="1"/>
</dbReference>
<dbReference type="NCBIfam" id="TIGR01950">
    <property type="entry name" value="SoxR"/>
    <property type="match status" value="1"/>
</dbReference>
<dbReference type="GO" id="GO:0006979">
    <property type="term" value="P:response to oxidative stress"/>
    <property type="evidence" value="ECO:0007669"/>
    <property type="project" value="InterPro"/>
</dbReference>